<organism evidence="1 2">
    <name type="scientific">Trichostrongylus colubriformis</name>
    <name type="common">Black scour worm</name>
    <dbReference type="NCBI Taxonomy" id="6319"/>
    <lineage>
        <taxon>Eukaryota</taxon>
        <taxon>Metazoa</taxon>
        <taxon>Ecdysozoa</taxon>
        <taxon>Nematoda</taxon>
        <taxon>Chromadorea</taxon>
        <taxon>Rhabditida</taxon>
        <taxon>Rhabditina</taxon>
        <taxon>Rhabditomorpha</taxon>
        <taxon>Strongyloidea</taxon>
        <taxon>Trichostrongylidae</taxon>
        <taxon>Trichostrongylus</taxon>
    </lineage>
</organism>
<evidence type="ECO:0008006" key="3">
    <source>
        <dbReference type="Google" id="ProtNLM"/>
    </source>
</evidence>
<proteinExistence type="predicted"/>
<dbReference type="Proteomes" id="UP001331761">
    <property type="component" value="Unassembled WGS sequence"/>
</dbReference>
<evidence type="ECO:0000313" key="2">
    <source>
        <dbReference type="Proteomes" id="UP001331761"/>
    </source>
</evidence>
<dbReference type="InterPro" id="IPR007669">
    <property type="entry name" value="Chst-1-like"/>
</dbReference>
<dbReference type="AlphaFoldDB" id="A0AAN8F7B5"/>
<dbReference type="GO" id="GO:0016020">
    <property type="term" value="C:membrane"/>
    <property type="evidence" value="ECO:0007669"/>
    <property type="project" value="InterPro"/>
</dbReference>
<sequence>MDMIGGDLTLFAVVRHPIDRFLSGYVDKCMKERTYFTEKERCFGCQNDMRCFVDHLHEVFINHSRGGDSGRTGDPVSRSVNHYYIRHFAPQTW</sequence>
<dbReference type="PANTHER" id="PTHR22900">
    <property type="entry name" value="PROTEIN CBG14245-RELATED"/>
    <property type="match status" value="1"/>
</dbReference>
<evidence type="ECO:0000313" key="1">
    <source>
        <dbReference type="EMBL" id="KAK5974391.1"/>
    </source>
</evidence>
<dbReference type="GO" id="GO:0047756">
    <property type="term" value="F:chondroitin 4-sulfotransferase activity"/>
    <property type="evidence" value="ECO:0007669"/>
    <property type="project" value="InterPro"/>
</dbReference>
<reference evidence="1 2" key="1">
    <citation type="submission" date="2019-10" db="EMBL/GenBank/DDBJ databases">
        <title>Assembly and Annotation for the nematode Trichostrongylus colubriformis.</title>
        <authorList>
            <person name="Martin J."/>
        </authorList>
    </citation>
    <scope>NUCLEOTIDE SEQUENCE [LARGE SCALE GENOMIC DNA]</scope>
    <source>
        <strain evidence="1">G859</strain>
        <tissue evidence="1">Whole worm</tissue>
    </source>
</reference>
<accession>A0AAN8F7B5</accession>
<name>A0AAN8F7B5_TRICO</name>
<gene>
    <name evidence="1" type="ORF">GCK32_021608</name>
</gene>
<protein>
    <recommendedName>
        <fullName evidence="3">Sulfotransferase</fullName>
    </recommendedName>
</protein>
<dbReference type="Pfam" id="PF03567">
    <property type="entry name" value="Sulfotransfer_2"/>
    <property type="match status" value="1"/>
</dbReference>
<dbReference type="GO" id="GO:1902884">
    <property type="term" value="P:positive regulation of response to oxidative stress"/>
    <property type="evidence" value="ECO:0007669"/>
    <property type="project" value="InterPro"/>
</dbReference>
<dbReference type="InterPro" id="IPR005331">
    <property type="entry name" value="Sulfotransferase"/>
</dbReference>
<comment type="caution">
    <text evidence="1">The sequence shown here is derived from an EMBL/GenBank/DDBJ whole genome shotgun (WGS) entry which is preliminary data.</text>
</comment>
<dbReference type="EMBL" id="WIXE01014315">
    <property type="protein sequence ID" value="KAK5974391.1"/>
    <property type="molecule type" value="Genomic_DNA"/>
</dbReference>
<dbReference type="GO" id="GO:0050650">
    <property type="term" value="P:chondroitin sulfate proteoglycan biosynthetic process"/>
    <property type="evidence" value="ECO:0007669"/>
    <property type="project" value="InterPro"/>
</dbReference>
<keyword evidence="2" id="KW-1185">Reference proteome</keyword>